<feature type="region of interest" description="Disordered" evidence="1">
    <location>
        <begin position="1"/>
        <end position="32"/>
    </location>
</feature>
<sequence>MVRLGGQKENESIAGVAEKGINGNSGQSAQPTVKEAVLSASVFVRKYKPTAEDVQWAQ</sequence>
<name>A0A392VL69_9FABA</name>
<evidence type="ECO:0000313" key="2">
    <source>
        <dbReference type="EMBL" id="MCI89124.1"/>
    </source>
</evidence>
<accession>A0A392VL69</accession>
<comment type="caution">
    <text evidence="2">The sequence shown here is derived from an EMBL/GenBank/DDBJ whole genome shotgun (WGS) entry which is preliminary data.</text>
</comment>
<dbReference type="AlphaFoldDB" id="A0A392VL69"/>
<dbReference type="Proteomes" id="UP000265520">
    <property type="component" value="Unassembled WGS sequence"/>
</dbReference>
<reference evidence="2 3" key="1">
    <citation type="journal article" date="2018" name="Front. Plant Sci.">
        <title>Red Clover (Trifolium pratense) and Zigzag Clover (T. medium) - A Picture of Genomic Similarities and Differences.</title>
        <authorList>
            <person name="Dluhosova J."/>
            <person name="Istvanek J."/>
            <person name="Nedelnik J."/>
            <person name="Repkova J."/>
        </authorList>
    </citation>
    <scope>NUCLEOTIDE SEQUENCE [LARGE SCALE GENOMIC DNA]</scope>
    <source>
        <strain evidence="3">cv. 10/8</strain>
        <tissue evidence="2">Leaf</tissue>
    </source>
</reference>
<feature type="compositionally biased region" description="Polar residues" evidence="1">
    <location>
        <begin position="22"/>
        <end position="31"/>
    </location>
</feature>
<feature type="compositionally biased region" description="Basic and acidic residues" evidence="1">
    <location>
        <begin position="1"/>
        <end position="11"/>
    </location>
</feature>
<dbReference type="EMBL" id="LXQA011211254">
    <property type="protein sequence ID" value="MCI89124.1"/>
    <property type="molecule type" value="Genomic_DNA"/>
</dbReference>
<keyword evidence="3" id="KW-1185">Reference proteome</keyword>
<feature type="non-terminal residue" evidence="2">
    <location>
        <position position="58"/>
    </location>
</feature>
<evidence type="ECO:0000313" key="3">
    <source>
        <dbReference type="Proteomes" id="UP000265520"/>
    </source>
</evidence>
<proteinExistence type="predicted"/>
<organism evidence="2 3">
    <name type="scientific">Trifolium medium</name>
    <dbReference type="NCBI Taxonomy" id="97028"/>
    <lineage>
        <taxon>Eukaryota</taxon>
        <taxon>Viridiplantae</taxon>
        <taxon>Streptophyta</taxon>
        <taxon>Embryophyta</taxon>
        <taxon>Tracheophyta</taxon>
        <taxon>Spermatophyta</taxon>
        <taxon>Magnoliopsida</taxon>
        <taxon>eudicotyledons</taxon>
        <taxon>Gunneridae</taxon>
        <taxon>Pentapetalae</taxon>
        <taxon>rosids</taxon>
        <taxon>fabids</taxon>
        <taxon>Fabales</taxon>
        <taxon>Fabaceae</taxon>
        <taxon>Papilionoideae</taxon>
        <taxon>50 kb inversion clade</taxon>
        <taxon>NPAAA clade</taxon>
        <taxon>Hologalegina</taxon>
        <taxon>IRL clade</taxon>
        <taxon>Trifolieae</taxon>
        <taxon>Trifolium</taxon>
    </lineage>
</organism>
<protein>
    <submittedName>
        <fullName evidence="2">Uncharacterized protein</fullName>
    </submittedName>
</protein>
<evidence type="ECO:0000256" key="1">
    <source>
        <dbReference type="SAM" id="MobiDB-lite"/>
    </source>
</evidence>